<dbReference type="PANTHER" id="PTHR10783">
    <property type="entry name" value="XENOTROPIC AND POLYTROPIC RETROVIRUS RECEPTOR 1-RELATED"/>
    <property type="match status" value="1"/>
</dbReference>
<evidence type="ECO:0000256" key="2">
    <source>
        <dbReference type="ARBA" id="ARBA00022692"/>
    </source>
</evidence>
<evidence type="ECO:0000256" key="1">
    <source>
        <dbReference type="ARBA" id="ARBA00004141"/>
    </source>
</evidence>
<comment type="caution">
    <text evidence="8">The sequence shown here is derived from an EMBL/GenBank/DDBJ whole genome shotgun (WGS) entry which is preliminary data.</text>
</comment>
<dbReference type="GO" id="GO:0006817">
    <property type="term" value="P:phosphate ion transport"/>
    <property type="evidence" value="ECO:0007669"/>
    <property type="project" value="TreeGrafter"/>
</dbReference>
<dbReference type="Proteomes" id="UP001281410">
    <property type="component" value="Unassembled WGS sequence"/>
</dbReference>
<evidence type="ECO:0000256" key="5">
    <source>
        <dbReference type="SAM" id="Phobius"/>
    </source>
</evidence>
<sequence length="103" mass="11822">MSNSTNCAIVLAIQHLVSVKSLLLLDMLVSLHCCNSSLQAVVGTYWDLVYDWGLLNRKSKNRWLRDMLLVPEKKTYFIAIVLNILLRFAWLQSVLGCFKILHT</sequence>
<evidence type="ECO:0000313" key="8">
    <source>
        <dbReference type="EMBL" id="KAK3222979.1"/>
    </source>
</evidence>
<feature type="transmembrane region" description="Helical" evidence="5">
    <location>
        <begin position="76"/>
        <end position="101"/>
    </location>
</feature>
<keyword evidence="2 5" id="KW-0812">Transmembrane</keyword>
<dbReference type="PANTHER" id="PTHR10783:SF4">
    <property type="entry name" value="PHOSPHATE TRANSPORTER PHO1 HOMOLOG 3"/>
    <property type="match status" value="1"/>
</dbReference>
<accession>A0AAE0ASV5</accession>
<evidence type="ECO:0000256" key="6">
    <source>
        <dbReference type="SAM" id="SignalP"/>
    </source>
</evidence>
<evidence type="ECO:0000313" key="9">
    <source>
        <dbReference type="Proteomes" id="UP001281410"/>
    </source>
</evidence>
<evidence type="ECO:0000259" key="7">
    <source>
        <dbReference type="PROSITE" id="PS51380"/>
    </source>
</evidence>
<feature type="chain" id="PRO_5041900250" description="EXS domain-containing protein" evidence="6">
    <location>
        <begin position="22"/>
        <end position="103"/>
    </location>
</feature>
<dbReference type="GO" id="GO:0005886">
    <property type="term" value="C:plasma membrane"/>
    <property type="evidence" value="ECO:0007669"/>
    <property type="project" value="TreeGrafter"/>
</dbReference>
<dbReference type="GO" id="GO:0005802">
    <property type="term" value="C:trans-Golgi network"/>
    <property type="evidence" value="ECO:0007669"/>
    <property type="project" value="TreeGrafter"/>
</dbReference>
<dbReference type="Pfam" id="PF03124">
    <property type="entry name" value="EXS"/>
    <property type="match status" value="1"/>
</dbReference>
<dbReference type="InterPro" id="IPR004342">
    <property type="entry name" value="EXS_C"/>
</dbReference>
<reference evidence="8" key="1">
    <citation type="journal article" date="2023" name="Plant J.">
        <title>Genome sequences and population genomics provide insights into the demographic history, inbreeding, and mutation load of two 'living fossil' tree species of Dipteronia.</title>
        <authorList>
            <person name="Feng Y."/>
            <person name="Comes H.P."/>
            <person name="Chen J."/>
            <person name="Zhu S."/>
            <person name="Lu R."/>
            <person name="Zhang X."/>
            <person name="Li P."/>
            <person name="Qiu J."/>
            <person name="Olsen K.M."/>
            <person name="Qiu Y."/>
        </authorList>
    </citation>
    <scope>NUCLEOTIDE SEQUENCE</scope>
    <source>
        <strain evidence="8">NBL</strain>
    </source>
</reference>
<comment type="subcellular location">
    <subcellularLocation>
        <location evidence="1">Membrane</location>
        <topology evidence="1">Multi-pass membrane protein</topology>
    </subcellularLocation>
</comment>
<keyword evidence="9" id="KW-1185">Reference proteome</keyword>
<evidence type="ECO:0000256" key="3">
    <source>
        <dbReference type="ARBA" id="ARBA00022989"/>
    </source>
</evidence>
<proteinExistence type="predicted"/>
<keyword evidence="3 5" id="KW-1133">Transmembrane helix</keyword>
<gene>
    <name evidence="8" type="ORF">Dsin_010004</name>
</gene>
<evidence type="ECO:0000256" key="4">
    <source>
        <dbReference type="ARBA" id="ARBA00023136"/>
    </source>
</evidence>
<feature type="domain" description="EXS" evidence="7">
    <location>
        <begin position="1"/>
        <end position="103"/>
    </location>
</feature>
<dbReference type="GO" id="GO:0000822">
    <property type="term" value="F:inositol hexakisphosphate binding"/>
    <property type="evidence" value="ECO:0007669"/>
    <property type="project" value="TreeGrafter"/>
</dbReference>
<dbReference type="GO" id="GO:0016036">
    <property type="term" value="P:cellular response to phosphate starvation"/>
    <property type="evidence" value="ECO:0007669"/>
    <property type="project" value="TreeGrafter"/>
</dbReference>
<feature type="signal peptide" evidence="6">
    <location>
        <begin position="1"/>
        <end position="21"/>
    </location>
</feature>
<name>A0AAE0ASV5_9ROSI</name>
<organism evidence="8 9">
    <name type="scientific">Dipteronia sinensis</name>
    <dbReference type="NCBI Taxonomy" id="43782"/>
    <lineage>
        <taxon>Eukaryota</taxon>
        <taxon>Viridiplantae</taxon>
        <taxon>Streptophyta</taxon>
        <taxon>Embryophyta</taxon>
        <taxon>Tracheophyta</taxon>
        <taxon>Spermatophyta</taxon>
        <taxon>Magnoliopsida</taxon>
        <taxon>eudicotyledons</taxon>
        <taxon>Gunneridae</taxon>
        <taxon>Pentapetalae</taxon>
        <taxon>rosids</taxon>
        <taxon>malvids</taxon>
        <taxon>Sapindales</taxon>
        <taxon>Sapindaceae</taxon>
        <taxon>Hippocastanoideae</taxon>
        <taxon>Acereae</taxon>
        <taxon>Dipteronia</taxon>
    </lineage>
</organism>
<protein>
    <recommendedName>
        <fullName evidence="7">EXS domain-containing protein</fullName>
    </recommendedName>
</protein>
<keyword evidence="4 5" id="KW-0472">Membrane</keyword>
<dbReference type="EMBL" id="JANJYJ010000003">
    <property type="protein sequence ID" value="KAK3222979.1"/>
    <property type="molecule type" value="Genomic_DNA"/>
</dbReference>
<dbReference type="PROSITE" id="PS51380">
    <property type="entry name" value="EXS"/>
    <property type="match status" value="1"/>
</dbReference>
<dbReference type="AlphaFoldDB" id="A0AAE0ASV5"/>
<keyword evidence="6" id="KW-0732">Signal</keyword>